<dbReference type="SUPFAM" id="SSF81383">
    <property type="entry name" value="F-box domain"/>
    <property type="match status" value="1"/>
</dbReference>
<dbReference type="GeneID" id="28839368"/>
<sequence length="387" mass="43911">MSSTNAPVLKPPIWSLQTPSIRWLLSGALLSLAMLQLRPSPPPPDTSPLSQLPPELLLRITTYLPPTSAASFALCTKRLHALLCIPYLRCKNGHAPFSKAEFLRLLERDLPDYIVCYYCEKLHSIKRAGRHVKFTKRCDSKVNEAMRTYIHPRFSYVVFQMLMKRHRQDPSRDLSSLLNLLSYNEWSWIGPDETKTTARIVDGSLLLRQQHTLLVHPNNDMCFTHDNIMICPHIAQLRCKINCSASGAERYSMCYTGDRVDIDRTPTSVECECCSQRGKTDEGSWSGLIRCRDCATEFRIDTLGVGKAGKAFVVTRWKDLGEGRDGEDPVWRGHVERRGGGGVGRRAGGRTICKRFEGEGWRGGLESLVSSREMKRLVRYRYGFCEV</sequence>
<dbReference type="OrthoDB" id="3766406at2759"/>
<dbReference type="AlphaFoldDB" id="A0A1B8GI82"/>
<evidence type="ECO:0000259" key="1">
    <source>
        <dbReference type="PROSITE" id="PS50181"/>
    </source>
</evidence>
<dbReference type="PROSITE" id="PS50181">
    <property type="entry name" value="FBOX"/>
    <property type="match status" value="1"/>
</dbReference>
<protein>
    <recommendedName>
        <fullName evidence="1">F-box domain-containing protein</fullName>
    </recommendedName>
</protein>
<reference evidence="2 3" key="1">
    <citation type="submission" date="2016-03" db="EMBL/GenBank/DDBJ databases">
        <title>Comparative genomics of Pseudogymnoascus destructans, the fungus causing white-nose syndrome of bats.</title>
        <authorList>
            <person name="Palmer J.M."/>
            <person name="Drees K.P."/>
            <person name="Foster J.T."/>
            <person name="Lindner D.L."/>
        </authorList>
    </citation>
    <scope>NUCLEOTIDE SEQUENCE [LARGE SCALE GENOMIC DNA]</scope>
    <source>
        <strain evidence="2 3">UAMH 10579</strain>
    </source>
</reference>
<dbReference type="InterPro" id="IPR001810">
    <property type="entry name" value="F-box_dom"/>
</dbReference>
<dbReference type="RefSeq" id="XP_018129300.1">
    <property type="nucleotide sequence ID" value="XM_018275440.1"/>
</dbReference>
<evidence type="ECO:0000313" key="3">
    <source>
        <dbReference type="Proteomes" id="UP000091956"/>
    </source>
</evidence>
<accession>A0A1B8GI82</accession>
<name>A0A1B8GI82_9PEZI</name>
<dbReference type="STRING" id="342668.A0A1B8GI82"/>
<proteinExistence type="predicted"/>
<organism evidence="2 3">
    <name type="scientific">Pseudogymnoascus verrucosus</name>
    <dbReference type="NCBI Taxonomy" id="342668"/>
    <lineage>
        <taxon>Eukaryota</taxon>
        <taxon>Fungi</taxon>
        <taxon>Dikarya</taxon>
        <taxon>Ascomycota</taxon>
        <taxon>Pezizomycotina</taxon>
        <taxon>Leotiomycetes</taxon>
        <taxon>Thelebolales</taxon>
        <taxon>Thelebolaceae</taxon>
        <taxon>Pseudogymnoascus</taxon>
    </lineage>
</organism>
<keyword evidence="3" id="KW-1185">Reference proteome</keyword>
<dbReference type="InterPro" id="IPR036047">
    <property type="entry name" value="F-box-like_dom_sf"/>
</dbReference>
<dbReference type="Pfam" id="PF00646">
    <property type="entry name" value="F-box"/>
    <property type="match status" value="1"/>
</dbReference>
<dbReference type="EMBL" id="KV460234">
    <property type="protein sequence ID" value="OBT95567.1"/>
    <property type="molecule type" value="Genomic_DNA"/>
</dbReference>
<gene>
    <name evidence="2" type="ORF">VE01_05982</name>
</gene>
<evidence type="ECO:0000313" key="2">
    <source>
        <dbReference type="EMBL" id="OBT95567.1"/>
    </source>
</evidence>
<dbReference type="CDD" id="cd09917">
    <property type="entry name" value="F-box_SF"/>
    <property type="match status" value="1"/>
</dbReference>
<reference evidence="3" key="2">
    <citation type="journal article" date="2018" name="Nat. Commun.">
        <title>Extreme sensitivity to ultraviolet light in the fungal pathogen causing white-nose syndrome of bats.</title>
        <authorList>
            <person name="Palmer J.M."/>
            <person name="Drees K.P."/>
            <person name="Foster J.T."/>
            <person name="Lindner D.L."/>
        </authorList>
    </citation>
    <scope>NUCLEOTIDE SEQUENCE [LARGE SCALE GENOMIC DNA]</scope>
    <source>
        <strain evidence="3">UAMH 10579</strain>
    </source>
</reference>
<dbReference type="Proteomes" id="UP000091956">
    <property type="component" value="Unassembled WGS sequence"/>
</dbReference>
<feature type="domain" description="F-box" evidence="1">
    <location>
        <begin position="46"/>
        <end position="83"/>
    </location>
</feature>